<evidence type="ECO:0000256" key="6">
    <source>
        <dbReference type="ARBA" id="ARBA00022556"/>
    </source>
</evidence>
<dbReference type="SUPFAM" id="SSF103481">
    <property type="entry name" value="Multidrug resistance efflux transporter EmrE"/>
    <property type="match status" value="2"/>
</dbReference>
<dbReference type="InterPro" id="IPR000390">
    <property type="entry name" value="Small_drug/metabolite_transptr"/>
</dbReference>
<keyword evidence="7 12" id="KW-0812">Transmembrane</keyword>
<reference evidence="14 15" key="1">
    <citation type="submission" date="2020-08" db="EMBL/GenBank/DDBJ databases">
        <title>Sequencing the genomes of 1000 actinobacteria strains.</title>
        <authorList>
            <person name="Klenk H.-P."/>
        </authorList>
    </citation>
    <scope>NUCLEOTIDE SEQUENCE [LARGE SCALE GENOMIC DNA]</scope>
    <source>
        <strain evidence="14 15">DSM 41654</strain>
    </source>
</reference>
<dbReference type="GO" id="GO:0022857">
    <property type="term" value="F:transmembrane transporter activity"/>
    <property type="evidence" value="ECO:0007669"/>
    <property type="project" value="InterPro"/>
</dbReference>
<keyword evidence="4" id="KW-0444">Lipid biosynthesis</keyword>
<evidence type="ECO:0000259" key="13">
    <source>
        <dbReference type="Pfam" id="PF00892"/>
    </source>
</evidence>
<keyword evidence="11 12" id="KW-0472">Membrane</keyword>
<evidence type="ECO:0000256" key="12">
    <source>
        <dbReference type="SAM" id="Phobius"/>
    </source>
</evidence>
<accession>A0A7W7R463</accession>
<feature type="transmembrane region" description="Helical" evidence="12">
    <location>
        <begin position="259"/>
        <end position="277"/>
    </location>
</feature>
<feature type="transmembrane region" description="Helical" evidence="12">
    <location>
        <begin position="170"/>
        <end position="191"/>
    </location>
</feature>
<evidence type="ECO:0000256" key="4">
    <source>
        <dbReference type="ARBA" id="ARBA00022516"/>
    </source>
</evidence>
<feature type="transmembrane region" description="Helical" evidence="12">
    <location>
        <begin position="87"/>
        <end position="108"/>
    </location>
</feature>
<dbReference type="Gene3D" id="1.10.3730.20">
    <property type="match status" value="2"/>
</dbReference>
<evidence type="ECO:0000256" key="9">
    <source>
        <dbReference type="ARBA" id="ARBA00022989"/>
    </source>
</evidence>
<keyword evidence="6" id="KW-0441">Lipid A biosynthesis</keyword>
<gene>
    <name evidence="14" type="ORF">FHR34_004007</name>
</gene>
<organism evidence="14 15">
    <name type="scientific">Kitasatospora kifunensis</name>
    <name type="common">Streptomyces kifunensis</name>
    <dbReference type="NCBI Taxonomy" id="58351"/>
    <lineage>
        <taxon>Bacteria</taxon>
        <taxon>Bacillati</taxon>
        <taxon>Actinomycetota</taxon>
        <taxon>Actinomycetes</taxon>
        <taxon>Kitasatosporales</taxon>
        <taxon>Streptomycetaceae</taxon>
        <taxon>Kitasatospora</taxon>
    </lineage>
</organism>
<evidence type="ECO:0000256" key="11">
    <source>
        <dbReference type="ARBA" id="ARBA00023136"/>
    </source>
</evidence>
<feature type="transmembrane region" description="Helical" evidence="12">
    <location>
        <begin position="6"/>
        <end position="23"/>
    </location>
</feature>
<comment type="subcellular location">
    <subcellularLocation>
        <location evidence="1">Cell membrane</location>
        <topology evidence="1">Multi-pass membrane protein</topology>
    </subcellularLocation>
</comment>
<dbReference type="PANTHER" id="PTHR30561">
    <property type="entry name" value="SMR FAMILY PROTON-DEPENDENT DRUG EFFLUX TRANSPORTER SUGE"/>
    <property type="match status" value="1"/>
</dbReference>
<evidence type="ECO:0000256" key="1">
    <source>
        <dbReference type="ARBA" id="ARBA00004651"/>
    </source>
</evidence>
<evidence type="ECO:0000256" key="10">
    <source>
        <dbReference type="ARBA" id="ARBA00023098"/>
    </source>
</evidence>
<dbReference type="EMBL" id="JACHJV010000001">
    <property type="protein sequence ID" value="MBB4925014.1"/>
    <property type="molecule type" value="Genomic_DNA"/>
</dbReference>
<keyword evidence="15" id="KW-1185">Reference proteome</keyword>
<comment type="similarity">
    <text evidence="2">Belongs to the EamA transporter family.</text>
</comment>
<evidence type="ECO:0000313" key="14">
    <source>
        <dbReference type="EMBL" id="MBB4925014.1"/>
    </source>
</evidence>
<name>A0A7W7R463_KITKI</name>
<dbReference type="AlphaFoldDB" id="A0A7W7R463"/>
<proteinExistence type="inferred from homology"/>
<evidence type="ECO:0000256" key="7">
    <source>
        <dbReference type="ARBA" id="ARBA00022692"/>
    </source>
</evidence>
<feature type="domain" description="EamA" evidence="13">
    <location>
        <begin position="141"/>
        <end position="275"/>
    </location>
</feature>
<evidence type="ECO:0000256" key="8">
    <source>
        <dbReference type="ARBA" id="ARBA00022985"/>
    </source>
</evidence>
<feature type="transmembrane region" description="Helical" evidence="12">
    <location>
        <begin position="141"/>
        <end position="158"/>
    </location>
</feature>
<comment type="caution">
    <text evidence="14">The sequence shown here is derived from an EMBL/GenBank/DDBJ whole genome shotgun (WGS) entry which is preliminary data.</text>
</comment>
<dbReference type="GO" id="GO:0009103">
    <property type="term" value="P:lipopolysaccharide biosynthetic process"/>
    <property type="evidence" value="ECO:0007669"/>
    <property type="project" value="UniProtKB-KW"/>
</dbReference>
<keyword evidence="5" id="KW-0997">Cell inner membrane</keyword>
<dbReference type="InterPro" id="IPR037185">
    <property type="entry name" value="EmrE-like"/>
</dbReference>
<keyword evidence="9 12" id="KW-1133">Transmembrane helix</keyword>
<dbReference type="PANTHER" id="PTHR30561:SF9">
    <property type="entry name" value="4-AMINO-4-DEOXY-L-ARABINOSE-PHOSPHOUNDECAPRENOL FLIPPASE SUBUNIT ARNF-RELATED"/>
    <property type="match status" value="1"/>
</dbReference>
<evidence type="ECO:0000256" key="5">
    <source>
        <dbReference type="ARBA" id="ARBA00022519"/>
    </source>
</evidence>
<feature type="transmembrane region" description="Helical" evidence="12">
    <location>
        <begin position="203"/>
        <end position="223"/>
    </location>
</feature>
<dbReference type="InterPro" id="IPR000620">
    <property type="entry name" value="EamA_dom"/>
</dbReference>
<evidence type="ECO:0000256" key="2">
    <source>
        <dbReference type="ARBA" id="ARBA00007362"/>
    </source>
</evidence>
<dbReference type="RefSeq" id="WP_184936868.1">
    <property type="nucleotide sequence ID" value="NZ_JACHJV010000001.1"/>
</dbReference>
<evidence type="ECO:0000313" key="15">
    <source>
        <dbReference type="Proteomes" id="UP000540506"/>
    </source>
</evidence>
<sequence length="278" mass="28990">MSVSVVGLVLVAAVLHASWNALLRGGVDRLWLVTVMSLATSAIALPFALVLPLPGAGAWPYLLFSAAMQVLYTYFLVWVYRLADLGAVYPVIRGCVPLLVTLGAALLAGQRLTLPTVAGVGLVSLGIMATVLGRGGGDRKALGLAVLTGAVIATYTVTDGVGVRHAGSSTAYTAWIFLVFGALMLLTHGLVHGRVELRGRGSQLRTAGLAGLVQITVYAMMMWALSLSPMGPVSALRETSVVFATLIGWRFLGEKLSPARLGACSAIALGAFCLSYYA</sequence>
<dbReference type="GO" id="GO:0005886">
    <property type="term" value="C:plasma membrane"/>
    <property type="evidence" value="ECO:0007669"/>
    <property type="project" value="UniProtKB-SubCell"/>
</dbReference>
<evidence type="ECO:0000256" key="3">
    <source>
        <dbReference type="ARBA" id="ARBA00022475"/>
    </source>
</evidence>
<keyword evidence="8" id="KW-0448">Lipopolysaccharide biosynthesis</keyword>
<feature type="transmembrane region" description="Helical" evidence="12">
    <location>
        <begin position="114"/>
        <end position="132"/>
    </location>
</feature>
<keyword evidence="3" id="KW-1003">Cell membrane</keyword>
<keyword evidence="10" id="KW-0443">Lipid metabolism</keyword>
<feature type="transmembrane region" description="Helical" evidence="12">
    <location>
        <begin position="59"/>
        <end position="80"/>
    </location>
</feature>
<dbReference type="Proteomes" id="UP000540506">
    <property type="component" value="Unassembled WGS sequence"/>
</dbReference>
<dbReference type="Pfam" id="PF00892">
    <property type="entry name" value="EamA"/>
    <property type="match status" value="1"/>
</dbReference>
<protein>
    <submittedName>
        <fullName evidence="14">Drug/metabolite transporter (DMT)-like permease</fullName>
    </submittedName>
</protein>
<feature type="transmembrane region" description="Helical" evidence="12">
    <location>
        <begin position="30"/>
        <end position="53"/>
    </location>
</feature>